<protein>
    <submittedName>
        <fullName evidence="1">Uncharacterized protein</fullName>
    </submittedName>
</protein>
<accession>A0ACB9FMY0</accession>
<reference evidence="1 2" key="2">
    <citation type="journal article" date="2022" name="Mol. Ecol. Resour.">
        <title>The genomes of chicory, endive, great burdock and yacon provide insights into Asteraceae paleo-polyploidization history and plant inulin production.</title>
        <authorList>
            <person name="Fan W."/>
            <person name="Wang S."/>
            <person name="Wang H."/>
            <person name="Wang A."/>
            <person name="Jiang F."/>
            <person name="Liu H."/>
            <person name="Zhao H."/>
            <person name="Xu D."/>
            <person name="Zhang Y."/>
        </authorList>
    </citation>
    <scope>NUCLEOTIDE SEQUENCE [LARGE SCALE GENOMIC DNA]</scope>
    <source>
        <strain evidence="2">cv. Niubang</strain>
    </source>
</reference>
<reference evidence="2" key="1">
    <citation type="journal article" date="2022" name="Mol. Ecol. Resour.">
        <title>The genomes of chicory, endive, great burdock and yacon provide insights into Asteraceae palaeo-polyploidization history and plant inulin production.</title>
        <authorList>
            <person name="Fan W."/>
            <person name="Wang S."/>
            <person name="Wang H."/>
            <person name="Wang A."/>
            <person name="Jiang F."/>
            <person name="Liu H."/>
            <person name="Zhao H."/>
            <person name="Xu D."/>
            <person name="Zhang Y."/>
        </authorList>
    </citation>
    <scope>NUCLEOTIDE SEQUENCE [LARGE SCALE GENOMIC DNA]</scope>
    <source>
        <strain evidence="2">cv. Niubang</strain>
    </source>
</reference>
<name>A0ACB9FMY0_ARCLA</name>
<keyword evidence="2" id="KW-1185">Reference proteome</keyword>
<gene>
    <name evidence="1" type="ORF">L6452_03114</name>
</gene>
<comment type="caution">
    <text evidence="1">The sequence shown here is derived from an EMBL/GenBank/DDBJ whole genome shotgun (WGS) entry which is preliminary data.</text>
</comment>
<proteinExistence type="predicted"/>
<dbReference type="Proteomes" id="UP001055879">
    <property type="component" value="Linkage Group LG01"/>
</dbReference>
<organism evidence="1 2">
    <name type="scientific">Arctium lappa</name>
    <name type="common">Greater burdock</name>
    <name type="synonym">Lappa major</name>
    <dbReference type="NCBI Taxonomy" id="4217"/>
    <lineage>
        <taxon>Eukaryota</taxon>
        <taxon>Viridiplantae</taxon>
        <taxon>Streptophyta</taxon>
        <taxon>Embryophyta</taxon>
        <taxon>Tracheophyta</taxon>
        <taxon>Spermatophyta</taxon>
        <taxon>Magnoliopsida</taxon>
        <taxon>eudicotyledons</taxon>
        <taxon>Gunneridae</taxon>
        <taxon>Pentapetalae</taxon>
        <taxon>asterids</taxon>
        <taxon>campanulids</taxon>
        <taxon>Asterales</taxon>
        <taxon>Asteraceae</taxon>
        <taxon>Carduoideae</taxon>
        <taxon>Cardueae</taxon>
        <taxon>Arctiinae</taxon>
        <taxon>Arctium</taxon>
    </lineage>
</organism>
<sequence length="115" mass="12954">MNSRSGSFDKQRIQSFVDRGARATMNLRSMNRSSTYSKWGSPDGKLEGFNYEGARRESEIERDKMGRCSPETKWLLVSEMVAGDGDLDLFLVSDMVVGDGDLDLFLMLGGLIWIF</sequence>
<dbReference type="EMBL" id="CM042047">
    <property type="protein sequence ID" value="KAI3771942.1"/>
    <property type="molecule type" value="Genomic_DNA"/>
</dbReference>
<evidence type="ECO:0000313" key="1">
    <source>
        <dbReference type="EMBL" id="KAI3771942.1"/>
    </source>
</evidence>
<evidence type="ECO:0000313" key="2">
    <source>
        <dbReference type="Proteomes" id="UP001055879"/>
    </source>
</evidence>